<keyword evidence="1" id="KW-0614">Plasmid</keyword>
<sequence>MGYKSRSFRERSLAFAKLQKEVRALTEQVHGRASRLASNADPAYRQLVSVLIEALIERADARGQVICFASAAELGLVLRHLGERCRQAAVQTGSDSIMVLFWAALRRMDRKRNGSSNELKLERLSLDSSSAETAAGADGWLRVGPCRLCEYLHADPRCASGHEGLIAKSGKYIFSVGERLLSEAQVFQCVRCRAIWKRYKHRSELFVVWSIKMSLSTEWRV</sequence>
<protein>
    <submittedName>
        <fullName evidence="1">Uncharacterized protein</fullName>
    </submittedName>
</protein>
<accession>Q46ML8</accession>
<proteinExistence type="predicted"/>
<dbReference type="KEGG" id="reu:Reut_C6306"/>
<reference evidence="1" key="1">
    <citation type="submission" date="2005-08" db="EMBL/GenBank/DDBJ databases">
        <title>Complete sequence of a megaplasmid of Ralstonia eutropha JMP134.</title>
        <authorList>
            <person name="Copeland A."/>
            <person name="Lucas S."/>
            <person name="Lapidus A."/>
            <person name="Barry K."/>
            <person name="Detter J.C."/>
            <person name="Glavina T."/>
            <person name="Hammon N."/>
            <person name="Israni S."/>
            <person name="Pitluck S."/>
            <person name="Goltsman E."/>
            <person name="Martinez M."/>
            <person name="Vergez L."/>
            <person name="Larimer F."/>
            <person name="Land M."/>
            <person name="Lykidis A."/>
            <person name="Richardson P."/>
        </authorList>
    </citation>
    <scope>NUCLEOTIDE SEQUENCE [LARGE SCALE GENOMIC DNA]</scope>
    <source>
        <strain evidence="1">JMP134</strain>
        <plasmid evidence="1">megaplasmid</plasmid>
    </source>
</reference>
<dbReference type="HOGENOM" id="CLU_1183441_0_0_4"/>
<gene>
    <name evidence="1" type="ordered locus">Reut_C6306</name>
</gene>
<evidence type="ECO:0000313" key="1">
    <source>
        <dbReference type="EMBL" id="AAZ65609.1"/>
    </source>
</evidence>
<geneLocation type="plasmid" evidence="1">
    <name>megaplasmid</name>
</geneLocation>
<organism evidence="1">
    <name type="scientific">Cupriavidus pinatubonensis (strain JMP 134 / LMG 1197)</name>
    <name type="common">Cupriavidus necator (strain JMP 134)</name>
    <dbReference type="NCBI Taxonomy" id="264198"/>
    <lineage>
        <taxon>Bacteria</taxon>
        <taxon>Pseudomonadati</taxon>
        <taxon>Pseudomonadota</taxon>
        <taxon>Betaproteobacteria</taxon>
        <taxon>Burkholderiales</taxon>
        <taxon>Burkholderiaceae</taxon>
        <taxon>Cupriavidus</taxon>
    </lineage>
</organism>
<dbReference type="EMBL" id="CP000092">
    <property type="protein sequence ID" value="AAZ65609.1"/>
    <property type="molecule type" value="Genomic_DNA"/>
</dbReference>
<name>Q46ML8_CUPPJ</name>
<dbReference type="AlphaFoldDB" id="Q46ML8"/>